<proteinExistence type="predicted"/>
<protein>
    <submittedName>
        <fullName evidence="1">Uncharacterized protein</fullName>
    </submittedName>
</protein>
<evidence type="ECO:0000313" key="2">
    <source>
        <dbReference type="Proteomes" id="UP000199076"/>
    </source>
</evidence>
<sequence length="103" mass="11488">MALDHRVGTYAPARLATTVARAVTPKPNTEALFCRSFVREHTDFESLEAFCRACPCERDTVGSVQRLSADERDAFVATTTDFETWAEMRECAATSDLVSPVRR</sequence>
<organism evidence="1 2">
    <name type="scientific">Halorientalis regularis</name>
    <dbReference type="NCBI Taxonomy" id="660518"/>
    <lineage>
        <taxon>Archaea</taxon>
        <taxon>Methanobacteriati</taxon>
        <taxon>Methanobacteriota</taxon>
        <taxon>Stenosarchaea group</taxon>
        <taxon>Halobacteria</taxon>
        <taxon>Halobacteriales</taxon>
        <taxon>Haloarculaceae</taxon>
        <taxon>Halorientalis</taxon>
    </lineage>
</organism>
<dbReference type="EMBL" id="FNBK01000013">
    <property type="protein sequence ID" value="SDG00453.1"/>
    <property type="molecule type" value="Genomic_DNA"/>
</dbReference>
<reference evidence="2" key="1">
    <citation type="submission" date="2016-10" db="EMBL/GenBank/DDBJ databases">
        <authorList>
            <person name="Varghese N."/>
            <person name="Submissions S."/>
        </authorList>
    </citation>
    <scope>NUCLEOTIDE SEQUENCE [LARGE SCALE GENOMIC DNA]</scope>
    <source>
        <strain evidence="2">IBRC-M 10760</strain>
    </source>
</reference>
<gene>
    <name evidence="1" type="ORF">SAMN05216218_11343</name>
</gene>
<dbReference type="OrthoDB" id="178002at2157"/>
<keyword evidence="2" id="KW-1185">Reference proteome</keyword>
<dbReference type="RefSeq" id="WP_092694036.1">
    <property type="nucleotide sequence ID" value="NZ_FNBK01000013.1"/>
</dbReference>
<dbReference type="AlphaFoldDB" id="A0A1G7QPP3"/>
<accession>A0A1G7QPP3</accession>
<dbReference type="Proteomes" id="UP000199076">
    <property type="component" value="Unassembled WGS sequence"/>
</dbReference>
<evidence type="ECO:0000313" key="1">
    <source>
        <dbReference type="EMBL" id="SDG00453.1"/>
    </source>
</evidence>
<dbReference type="STRING" id="660518.SAMN05216218_11343"/>
<name>A0A1G7QPP3_9EURY</name>